<keyword evidence="4" id="KW-1185">Reference proteome</keyword>
<gene>
    <name evidence="3" type="ORF">SAMN04487928_101181</name>
</gene>
<evidence type="ECO:0000313" key="4">
    <source>
        <dbReference type="Proteomes" id="UP000182624"/>
    </source>
</evidence>
<dbReference type="InterPro" id="IPR038731">
    <property type="entry name" value="RgtA/B/C-like"/>
</dbReference>
<feature type="domain" description="Glycosyltransferase RgtA/B/C/D-like" evidence="2">
    <location>
        <begin position="52"/>
        <end position="219"/>
    </location>
</feature>
<dbReference type="EMBL" id="FOXO01000001">
    <property type="protein sequence ID" value="SFP38439.1"/>
    <property type="molecule type" value="Genomic_DNA"/>
</dbReference>
<protein>
    <submittedName>
        <fullName evidence="3">Dolichyl-phosphate-mannose-protein mannosyltransferase</fullName>
    </submittedName>
</protein>
<keyword evidence="1" id="KW-0472">Membrane</keyword>
<feature type="transmembrane region" description="Helical" evidence="1">
    <location>
        <begin position="160"/>
        <end position="182"/>
    </location>
</feature>
<keyword evidence="3" id="KW-0808">Transferase</keyword>
<sequence>MKLCNNNISKTVLYWSTLIVCRLFLHFSLEIPVLYNDSKSYIDYSLSRCLRGPLYPVFIDFFQYIFDEKYYLGVIFFQIVIGFVAVVVLRKTIEEALNAIFMKSKVNSDISYILAFIYGTSPVVVNWDLVILSESLALSITCFFIFFSVRYIVQENEKDGLLAVIFSLTGFFTKTALFLYTIDFLMLLVLMKMSGRKNLAKVSAFTATILVIYIAVIYWVRVQTGIWGFSTLQVYHPAYKAIDSGLYMNYYDAEIVNSISSVLETDTSVFKATDKVLELVGGYRELKEFADYCINSNRIAFLKYNFGLMLDAGRSSFAVFAHPKGIRAYFNIINGGFTK</sequence>
<dbReference type="GO" id="GO:0016757">
    <property type="term" value="F:glycosyltransferase activity"/>
    <property type="evidence" value="ECO:0007669"/>
    <property type="project" value="UniProtKB-KW"/>
</dbReference>
<keyword evidence="1" id="KW-1133">Transmembrane helix</keyword>
<proteinExistence type="predicted"/>
<feature type="transmembrane region" description="Helical" evidence="1">
    <location>
        <begin position="12"/>
        <end position="35"/>
    </location>
</feature>
<feature type="transmembrane region" description="Helical" evidence="1">
    <location>
        <begin position="70"/>
        <end position="89"/>
    </location>
</feature>
<dbReference type="RefSeq" id="WP_083413339.1">
    <property type="nucleotide sequence ID" value="NZ_FOXO01000001.1"/>
</dbReference>
<feature type="transmembrane region" description="Helical" evidence="1">
    <location>
        <begin position="110"/>
        <end position="130"/>
    </location>
</feature>
<feature type="transmembrane region" description="Helical" evidence="1">
    <location>
        <begin position="136"/>
        <end position="153"/>
    </location>
</feature>
<feature type="transmembrane region" description="Helical" evidence="1">
    <location>
        <begin position="202"/>
        <end position="220"/>
    </location>
</feature>
<accession>A0A1I5PX02</accession>
<dbReference type="Proteomes" id="UP000182624">
    <property type="component" value="Unassembled WGS sequence"/>
</dbReference>
<dbReference type="AlphaFoldDB" id="A0A1I5PX02"/>
<dbReference type="Pfam" id="PF13231">
    <property type="entry name" value="PMT_2"/>
    <property type="match status" value="1"/>
</dbReference>
<evidence type="ECO:0000259" key="2">
    <source>
        <dbReference type="Pfam" id="PF13231"/>
    </source>
</evidence>
<keyword evidence="3" id="KW-0328">Glycosyltransferase</keyword>
<reference evidence="4" key="1">
    <citation type="submission" date="2016-10" db="EMBL/GenBank/DDBJ databases">
        <authorList>
            <person name="Varghese N."/>
            <person name="Submissions S."/>
        </authorList>
    </citation>
    <scope>NUCLEOTIDE SEQUENCE [LARGE SCALE GENOMIC DNA]</scope>
    <source>
        <strain evidence="4">P18</strain>
    </source>
</reference>
<keyword evidence="1" id="KW-0812">Transmembrane</keyword>
<evidence type="ECO:0000256" key="1">
    <source>
        <dbReference type="SAM" id="Phobius"/>
    </source>
</evidence>
<organism evidence="3 4">
    <name type="scientific">Butyrivibrio proteoclasticus</name>
    <dbReference type="NCBI Taxonomy" id="43305"/>
    <lineage>
        <taxon>Bacteria</taxon>
        <taxon>Bacillati</taxon>
        <taxon>Bacillota</taxon>
        <taxon>Clostridia</taxon>
        <taxon>Lachnospirales</taxon>
        <taxon>Lachnospiraceae</taxon>
        <taxon>Butyrivibrio</taxon>
    </lineage>
</organism>
<evidence type="ECO:0000313" key="3">
    <source>
        <dbReference type="EMBL" id="SFP38439.1"/>
    </source>
</evidence>
<name>A0A1I5PX02_9FIRM</name>